<evidence type="ECO:0000313" key="3">
    <source>
        <dbReference type="Proteomes" id="UP000662986"/>
    </source>
</evidence>
<feature type="transmembrane region" description="Helical" evidence="1">
    <location>
        <begin position="119"/>
        <end position="138"/>
    </location>
</feature>
<name>A0A974VXR1_9NOCA</name>
<keyword evidence="2" id="KW-0614">Plasmid</keyword>
<keyword evidence="1" id="KW-1133">Transmembrane helix</keyword>
<keyword evidence="1" id="KW-0812">Transmembrane</keyword>
<geneLocation type="plasmid" evidence="2 3">
    <name>unnamed4</name>
</geneLocation>
<proteinExistence type="predicted"/>
<sequence>MIPAEAGDPAARAVLDMIDRVGIDPESDQFLTALDRIHLQLLSPRVAMIVARRAEVGFTAYDVNTYPRRTMWRTQVPFGRTNGGVVVEIPLVVIAPVLIGMIPVLLNMNPLFQSPITDLAVFISVAAGVEVLAMWWWIRRDPLRLTAADKQMIRGSIAKLDAYVWAGGDFFELRLAMTAFAIVDDIREVPAWSHEGLDIHRIRLDIVDQLRVILCHCGELATFRASVGEPASGVSAEADAARTAHHEQRRWFDQVKESLIRRVAALWTYHQDLLMLQDSIDGTAALGRIDAHAPALGELLVNSANDDLAASAIGDLATDLADLHQAREKALAQLRGDVTGFDRCS</sequence>
<protein>
    <submittedName>
        <fullName evidence="2">Uncharacterized protein</fullName>
    </submittedName>
</protein>
<dbReference type="Proteomes" id="UP000662986">
    <property type="component" value="Plasmid unnamed4"/>
</dbReference>
<evidence type="ECO:0000313" key="2">
    <source>
        <dbReference type="EMBL" id="QSE87575.1"/>
    </source>
</evidence>
<evidence type="ECO:0000256" key="1">
    <source>
        <dbReference type="SAM" id="Phobius"/>
    </source>
</evidence>
<feature type="transmembrane region" description="Helical" evidence="1">
    <location>
        <begin position="85"/>
        <end position="107"/>
    </location>
</feature>
<keyword evidence="1" id="KW-0472">Membrane</keyword>
<gene>
    <name evidence="2" type="ORF">JWS13_02580</name>
</gene>
<accession>A0A974VXR1</accession>
<reference evidence="2 3" key="1">
    <citation type="journal article" date="2021" name="Microbiol. Resour. Announc.">
        <title>Complete Genome Sequences of Two Rhodococcus sp. Strains with Large and Linear Chromosomes, Isolated from Apple Rhizosphere.</title>
        <authorList>
            <person name="Benning S."/>
            <person name="Brugnone N."/>
            <person name="Siani R."/>
            <person name="Kublik S."/>
            <person name="Schloter M."/>
            <person name="Rad V."/>
        </authorList>
    </citation>
    <scope>NUCLEOTIDE SEQUENCE [LARGE SCALE GENOMIC DNA]</scope>
    <source>
        <strain evidence="2 3">R79</strain>
    </source>
</reference>
<organism evidence="2 3">
    <name type="scientific">Rhodococcus pseudokoreensis</name>
    <dbReference type="NCBI Taxonomy" id="2811421"/>
    <lineage>
        <taxon>Bacteria</taxon>
        <taxon>Bacillati</taxon>
        <taxon>Actinomycetota</taxon>
        <taxon>Actinomycetes</taxon>
        <taxon>Mycobacteriales</taxon>
        <taxon>Nocardiaceae</taxon>
        <taxon>Rhodococcus</taxon>
    </lineage>
</organism>
<dbReference type="EMBL" id="CP070615">
    <property type="protein sequence ID" value="QSE87575.1"/>
    <property type="molecule type" value="Genomic_DNA"/>
</dbReference>
<reference evidence="2 3" key="2">
    <citation type="journal article" date="2022" name="Arch. Microbiol.">
        <title>Rhodococcus pseudokoreensis sp. nov. isolated from the rhizosphere of young M26 apple rootstocks.</title>
        <authorList>
            <person name="Kampfer P."/>
            <person name="Glaeser S.P."/>
            <person name="Blom J."/>
            <person name="Wolf J."/>
            <person name="Benning S."/>
            <person name="Schloter M."/>
            <person name="Neumann-Schaal M."/>
        </authorList>
    </citation>
    <scope>NUCLEOTIDE SEQUENCE [LARGE SCALE GENOMIC DNA]</scope>
    <source>
        <strain evidence="2 3">R79</strain>
    </source>
</reference>
<keyword evidence="3" id="KW-1185">Reference proteome</keyword>